<comment type="caution">
    <text evidence="2">The sequence shown here is derived from an EMBL/GenBank/DDBJ whole genome shotgun (WGS) entry which is preliminary data.</text>
</comment>
<gene>
    <name evidence="2" type="ORF">B0H66DRAFT_603034</name>
</gene>
<feature type="compositionally biased region" description="Basic and acidic residues" evidence="1">
    <location>
        <begin position="754"/>
        <end position="763"/>
    </location>
</feature>
<feature type="compositionally biased region" description="Acidic residues" evidence="1">
    <location>
        <begin position="742"/>
        <end position="753"/>
    </location>
</feature>
<evidence type="ECO:0000313" key="2">
    <source>
        <dbReference type="EMBL" id="KAK3318448.1"/>
    </source>
</evidence>
<keyword evidence="3" id="KW-1185">Reference proteome</keyword>
<dbReference type="AlphaFoldDB" id="A0AAE0I4G6"/>
<feature type="compositionally biased region" description="Acidic residues" evidence="1">
    <location>
        <begin position="767"/>
        <end position="777"/>
    </location>
</feature>
<evidence type="ECO:0000313" key="3">
    <source>
        <dbReference type="Proteomes" id="UP001283341"/>
    </source>
</evidence>
<protein>
    <submittedName>
        <fullName evidence="2">Uncharacterized protein</fullName>
    </submittedName>
</protein>
<dbReference type="EMBL" id="JAUEDM010000004">
    <property type="protein sequence ID" value="KAK3318448.1"/>
    <property type="molecule type" value="Genomic_DNA"/>
</dbReference>
<organism evidence="2 3">
    <name type="scientific">Apodospora peruviana</name>
    <dbReference type="NCBI Taxonomy" id="516989"/>
    <lineage>
        <taxon>Eukaryota</taxon>
        <taxon>Fungi</taxon>
        <taxon>Dikarya</taxon>
        <taxon>Ascomycota</taxon>
        <taxon>Pezizomycotina</taxon>
        <taxon>Sordariomycetes</taxon>
        <taxon>Sordariomycetidae</taxon>
        <taxon>Sordariales</taxon>
        <taxon>Lasiosphaeriaceae</taxon>
        <taxon>Apodospora</taxon>
    </lineage>
</organism>
<proteinExistence type="predicted"/>
<reference evidence="2" key="2">
    <citation type="submission" date="2023-06" db="EMBL/GenBank/DDBJ databases">
        <authorList>
            <consortium name="Lawrence Berkeley National Laboratory"/>
            <person name="Haridas S."/>
            <person name="Hensen N."/>
            <person name="Bonometti L."/>
            <person name="Westerberg I."/>
            <person name="Brannstrom I.O."/>
            <person name="Guillou S."/>
            <person name="Cros-Aarteil S."/>
            <person name="Calhoun S."/>
            <person name="Kuo A."/>
            <person name="Mondo S."/>
            <person name="Pangilinan J."/>
            <person name="Riley R."/>
            <person name="Labutti K."/>
            <person name="Andreopoulos B."/>
            <person name="Lipzen A."/>
            <person name="Chen C."/>
            <person name="Yanf M."/>
            <person name="Daum C."/>
            <person name="Ng V."/>
            <person name="Clum A."/>
            <person name="Steindorff A."/>
            <person name="Ohm R."/>
            <person name="Martin F."/>
            <person name="Silar P."/>
            <person name="Natvig D."/>
            <person name="Lalanne C."/>
            <person name="Gautier V."/>
            <person name="Ament-Velasquez S.L."/>
            <person name="Kruys A."/>
            <person name="Hutchinson M.I."/>
            <person name="Powell A.J."/>
            <person name="Barry K."/>
            <person name="Miller A.N."/>
            <person name="Grigoriev I.V."/>
            <person name="Debuchy R."/>
            <person name="Gladieux P."/>
            <person name="Thoren M.H."/>
            <person name="Johannesson H."/>
        </authorList>
    </citation>
    <scope>NUCLEOTIDE SEQUENCE</scope>
    <source>
        <strain evidence="2">CBS 118394</strain>
    </source>
</reference>
<sequence length="793" mass="88313">MNDLPPSPVDVGVRRSVIVHSITQLAINNHLQEISALMQPDSVANTGSVLALVTLPRDCGLPLACDGRRWMDMRYRMSYDKLVSLGSSKINNMFEPRCQERLRRRHGMQILPPGIEYVLDFTPPAEGAELADLTAALWLPKVVKLWFLSGHFVPDAILEHGSEMFSSYNRRLAEKAVGACLVLGHDDVCKHDSCVVDTSQWEVKDVPGIADEDLQKASTEDDVSPIESSGYSSHIPPFRKIDDYCAVRHRVSIMRVLRAINGQGLVLNSATRMWTVAQVAIHLEVPQVVVDPVTQWLIAPPNSKFIEICPERAFQLALALKIPSVLTAAFKILVNEVAVDMAAPMPSPNLPQLTWAQRKRDDYGESDAVDYASRAYIERMNGLLEMLRSDDVLDRLPVEIPQWTNLRKLGELLDHNENTRLKLAHKRLVEALVTAFHRQVEAALEAVPSGHLNQLIEAQRAHYIPNTRDRQRIPLRVYYSKLSHSQRILIPFFWNELRTVGDFTSFSWSYFKASLLTSLASDYNDCIKREFASNSYFFNRHADLAAGFDLQIFYNELRASVSALCKNHVLNRISHENTVSFCLTDHLNLTLEENELKFLPIWADGLDDGTGGVFQDAIPPAEMGPSEPGPAYHTGYTVATGDTTTMDGGGSTIAPSDLDIGNLDLTSNTGTVPRSMDAEQSVTTGPARNRVVSIYESSEKFSANDVEYSDAMFAQPAAHQALGQALTHYADMDDDESMMAFEDDEEGDDDDVSNVDRPDHEMQAEEGVPDMVDDVLSDTDSISTLGESDYDML</sequence>
<feature type="region of interest" description="Disordered" evidence="1">
    <location>
        <begin position="742"/>
        <end position="793"/>
    </location>
</feature>
<dbReference type="Proteomes" id="UP001283341">
    <property type="component" value="Unassembled WGS sequence"/>
</dbReference>
<reference evidence="2" key="1">
    <citation type="journal article" date="2023" name="Mol. Phylogenet. Evol.">
        <title>Genome-scale phylogeny and comparative genomics of the fungal order Sordariales.</title>
        <authorList>
            <person name="Hensen N."/>
            <person name="Bonometti L."/>
            <person name="Westerberg I."/>
            <person name="Brannstrom I.O."/>
            <person name="Guillou S."/>
            <person name="Cros-Aarteil S."/>
            <person name="Calhoun S."/>
            <person name="Haridas S."/>
            <person name="Kuo A."/>
            <person name="Mondo S."/>
            <person name="Pangilinan J."/>
            <person name="Riley R."/>
            <person name="LaButti K."/>
            <person name="Andreopoulos B."/>
            <person name="Lipzen A."/>
            <person name="Chen C."/>
            <person name="Yan M."/>
            <person name="Daum C."/>
            <person name="Ng V."/>
            <person name="Clum A."/>
            <person name="Steindorff A."/>
            <person name="Ohm R.A."/>
            <person name="Martin F."/>
            <person name="Silar P."/>
            <person name="Natvig D.O."/>
            <person name="Lalanne C."/>
            <person name="Gautier V."/>
            <person name="Ament-Velasquez S.L."/>
            <person name="Kruys A."/>
            <person name="Hutchinson M.I."/>
            <person name="Powell A.J."/>
            <person name="Barry K."/>
            <person name="Miller A.N."/>
            <person name="Grigoriev I.V."/>
            <person name="Debuchy R."/>
            <person name="Gladieux P."/>
            <person name="Hiltunen Thoren M."/>
            <person name="Johannesson H."/>
        </authorList>
    </citation>
    <scope>NUCLEOTIDE SEQUENCE</scope>
    <source>
        <strain evidence="2">CBS 118394</strain>
    </source>
</reference>
<evidence type="ECO:0000256" key="1">
    <source>
        <dbReference type="SAM" id="MobiDB-lite"/>
    </source>
</evidence>
<accession>A0AAE0I4G6</accession>
<name>A0AAE0I4G6_9PEZI</name>